<evidence type="ECO:0000256" key="5">
    <source>
        <dbReference type="ARBA" id="ARBA00022729"/>
    </source>
</evidence>
<dbReference type="InterPro" id="IPR000782">
    <property type="entry name" value="FAS1_domain"/>
</dbReference>
<evidence type="ECO:0000313" key="10">
    <source>
        <dbReference type="EMBL" id="CAI9089300.1"/>
    </source>
</evidence>
<proteinExistence type="inferred from homology"/>
<feature type="signal peptide" evidence="8">
    <location>
        <begin position="1"/>
        <end position="21"/>
    </location>
</feature>
<evidence type="ECO:0000256" key="3">
    <source>
        <dbReference type="ARBA" id="ARBA00022475"/>
    </source>
</evidence>
<sequence>MAKSAALPLLLTFFLFSQVNIAISNPAAGAAPQPINILAILQKAGRFSTFIRLLNQTQLASQINNHVNANSYGGLTVFAATDTAFRNLPAGTLNGLTTQELVQLVLYHIVPRFYTIKTLATTRSPVRTQATGRGGRILVLYFSGKANQKQVNVSTGVVRTTIYKPLTTRSPLAVYQLDKVLWTSQFGLSKEF</sequence>
<dbReference type="InterPro" id="IPR036378">
    <property type="entry name" value="FAS1_dom_sf"/>
</dbReference>
<name>A0AAV1C1F2_OLDCO</name>
<keyword evidence="5 8" id="KW-0732">Signal</keyword>
<evidence type="ECO:0000256" key="4">
    <source>
        <dbReference type="ARBA" id="ARBA00022622"/>
    </source>
</evidence>
<gene>
    <name evidence="10" type="ORF">OLC1_LOCUS1668</name>
</gene>
<dbReference type="PANTHER" id="PTHR32077">
    <property type="entry name" value="FASCICLIN-LIKE ARABINOGALACTAN PROTEIN"/>
    <property type="match status" value="1"/>
</dbReference>
<comment type="similarity">
    <text evidence="2">Belongs to the fasciclin-like AGP family.</text>
</comment>
<evidence type="ECO:0000259" key="9">
    <source>
        <dbReference type="PROSITE" id="PS50213"/>
    </source>
</evidence>
<keyword evidence="3" id="KW-1003">Cell membrane</keyword>
<keyword evidence="4" id="KW-0449">Lipoprotein</keyword>
<dbReference type="GO" id="GO:0009834">
    <property type="term" value="P:plant-type secondary cell wall biogenesis"/>
    <property type="evidence" value="ECO:0007669"/>
    <property type="project" value="TreeGrafter"/>
</dbReference>
<dbReference type="GO" id="GO:0098552">
    <property type="term" value="C:side of membrane"/>
    <property type="evidence" value="ECO:0007669"/>
    <property type="project" value="UniProtKB-KW"/>
</dbReference>
<evidence type="ECO:0000256" key="7">
    <source>
        <dbReference type="ARBA" id="ARBA00024686"/>
    </source>
</evidence>
<evidence type="ECO:0000256" key="6">
    <source>
        <dbReference type="ARBA" id="ARBA00023136"/>
    </source>
</evidence>
<keyword evidence="4" id="KW-0336">GPI-anchor</keyword>
<dbReference type="GO" id="GO:0005886">
    <property type="term" value="C:plasma membrane"/>
    <property type="evidence" value="ECO:0007669"/>
    <property type="project" value="UniProtKB-SubCell"/>
</dbReference>
<dbReference type="PROSITE" id="PS50213">
    <property type="entry name" value="FAS1"/>
    <property type="match status" value="1"/>
</dbReference>
<accession>A0AAV1C1F2</accession>
<keyword evidence="4" id="KW-0325">Glycoprotein</keyword>
<evidence type="ECO:0000256" key="8">
    <source>
        <dbReference type="SAM" id="SignalP"/>
    </source>
</evidence>
<organism evidence="10 11">
    <name type="scientific">Oldenlandia corymbosa var. corymbosa</name>
    <dbReference type="NCBI Taxonomy" id="529605"/>
    <lineage>
        <taxon>Eukaryota</taxon>
        <taxon>Viridiplantae</taxon>
        <taxon>Streptophyta</taxon>
        <taxon>Embryophyta</taxon>
        <taxon>Tracheophyta</taxon>
        <taxon>Spermatophyta</taxon>
        <taxon>Magnoliopsida</taxon>
        <taxon>eudicotyledons</taxon>
        <taxon>Gunneridae</taxon>
        <taxon>Pentapetalae</taxon>
        <taxon>asterids</taxon>
        <taxon>lamiids</taxon>
        <taxon>Gentianales</taxon>
        <taxon>Rubiaceae</taxon>
        <taxon>Rubioideae</taxon>
        <taxon>Spermacoceae</taxon>
        <taxon>Hedyotis-Oldenlandia complex</taxon>
        <taxon>Oldenlandia</taxon>
    </lineage>
</organism>
<feature type="chain" id="PRO_5043415536" evidence="8">
    <location>
        <begin position="22"/>
        <end position="192"/>
    </location>
</feature>
<dbReference type="AlphaFoldDB" id="A0AAV1C1F2"/>
<dbReference type="Proteomes" id="UP001161247">
    <property type="component" value="Chromosome 1"/>
</dbReference>
<keyword evidence="6" id="KW-0472">Membrane</keyword>
<comment type="function">
    <text evidence="7">May be a cell surface adhesion protein.</text>
</comment>
<dbReference type="SUPFAM" id="SSF82153">
    <property type="entry name" value="FAS1 domain"/>
    <property type="match status" value="1"/>
</dbReference>
<dbReference type="Gene3D" id="2.30.180.10">
    <property type="entry name" value="FAS1 domain"/>
    <property type="match status" value="1"/>
</dbReference>
<feature type="domain" description="FAS1" evidence="9">
    <location>
        <begin position="34"/>
        <end position="181"/>
    </location>
</feature>
<evidence type="ECO:0000256" key="2">
    <source>
        <dbReference type="ARBA" id="ARBA00007843"/>
    </source>
</evidence>
<keyword evidence="11" id="KW-1185">Reference proteome</keyword>
<dbReference type="Pfam" id="PF02469">
    <property type="entry name" value="Fasciclin"/>
    <property type="match status" value="1"/>
</dbReference>
<reference evidence="10" key="1">
    <citation type="submission" date="2023-03" db="EMBL/GenBank/DDBJ databases">
        <authorList>
            <person name="Julca I."/>
        </authorList>
    </citation>
    <scope>NUCLEOTIDE SEQUENCE</scope>
</reference>
<dbReference type="SMART" id="SM00554">
    <property type="entry name" value="FAS1"/>
    <property type="match status" value="1"/>
</dbReference>
<dbReference type="EMBL" id="OX459118">
    <property type="protein sequence ID" value="CAI9089300.1"/>
    <property type="molecule type" value="Genomic_DNA"/>
</dbReference>
<evidence type="ECO:0000256" key="1">
    <source>
        <dbReference type="ARBA" id="ARBA00004609"/>
    </source>
</evidence>
<dbReference type="PANTHER" id="PTHR32077:SF54">
    <property type="entry name" value="FASCICLIN-LIKE ARABINOGALACTAN PROTEIN 13-RELATED"/>
    <property type="match status" value="1"/>
</dbReference>
<evidence type="ECO:0000313" key="11">
    <source>
        <dbReference type="Proteomes" id="UP001161247"/>
    </source>
</evidence>
<comment type="subcellular location">
    <subcellularLocation>
        <location evidence="1">Cell membrane</location>
        <topology evidence="1">Lipid-anchor</topology>
        <topology evidence="1">GPI-anchor</topology>
    </subcellularLocation>
</comment>
<protein>
    <submittedName>
        <fullName evidence="10">OLC1v1023855C1</fullName>
    </submittedName>
</protein>
<dbReference type="InterPro" id="IPR045003">
    <property type="entry name" value="FLA_A"/>
</dbReference>